<dbReference type="AlphaFoldDB" id="A0A2M8TMQ9"/>
<evidence type="ECO:0000313" key="2">
    <source>
        <dbReference type="EMBL" id="PJI25213.1"/>
    </source>
</evidence>
<protein>
    <submittedName>
        <fullName evidence="2">Uncharacterized protein</fullName>
    </submittedName>
</protein>
<gene>
    <name evidence="2" type="ORF">CTM59_03635</name>
</gene>
<dbReference type="Proteomes" id="UP000231201">
    <property type="component" value="Unassembled WGS sequence"/>
</dbReference>
<comment type="caution">
    <text evidence="2">The sequence shown here is derived from an EMBL/GenBank/DDBJ whole genome shotgun (WGS) entry which is preliminary data.</text>
</comment>
<sequence length="127" mass="14866">MNDNLIIQSILTVGGWIVVYILAIRRNTRLKKKEVTIEFLIQAWKRLERASNRKDGKYNTDIENAVADIQLLGTKRQIELAQQLAKEIAENRGGEALELLILLREDLRKELMLEETPREFKFLRFSK</sequence>
<name>A0A2M8TMQ9_PREIN</name>
<organism evidence="2 3">
    <name type="scientific">Prevotella intermedia</name>
    <dbReference type="NCBI Taxonomy" id="28131"/>
    <lineage>
        <taxon>Bacteria</taxon>
        <taxon>Pseudomonadati</taxon>
        <taxon>Bacteroidota</taxon>
        <taxon>Bacteroidia</taxon>
        <taxon>Bacteroidales</taxon>
        <taxon>Prevotellaceae</taxon>
        <taxon>Prevotella</taxon>
    </lineage>
</organism>
<keyword evidence="1" id="KW-0472">Membrane</keyword>
<dbReference type="RefSeq" id="WP_088438139.1">
    <property type="nucleotide sequence ID" value="NZ_NHRV01000001.1"/>
</dbReference>
<evidence type="ECO:0000256" key="1">
    <source>
        <dbReference type="SAM" id="Phobius"/>
    </source>
</evidence>
<evidence type="ECO:0000313" key="3">
    <source>
        <dbReference type="Proteomes" id="UP000231201"/>
    </source>
</evidence>
<accession>A0A2M8TMQ9</accession>
<keyword evidence="1" id="KW-0812">Transmembrane</keyword>
<feature type="transmembrane region" description="Helical" evidence="1">
    <location>
        <begin position="6"/>
        <end position="24"/>
    </location>
</feature>
<keyword evidence="1" id="KW-1133">Transmembrane helix</keyword>
<proteinExistence type="predicted"/>
<reference evidence="2 3" key="1">
    <citation type="submission" date="2017-11" db="EMBL/GenBank/DDBJ databases">
        <title>Genome sequencing of Prevotella intermedia KCOM 2833.</title>
        <authorList>
            <person name="Kook J.-K."/>
            <person name="Park S.-N."/>
            <person name="Lim Y.K."/>
        </authorList>
    </citation>
    <scope>NUCLEOTIDE SEQUENCE [LARGE SCALE GENOMIC DNA]</scope>
    <source>
        <strain evidence="2 3">KCOM 2833</strain>
    </source>
</reference>
<dbReference type="EMBL" id="PENH01000001">
    <property type="protein sequence ID" value="PJI25213.1"/>
    <property type="molecule type" value="Genomic_DNA"/>
</dbReference>